<organism evidence="3 4">
    <name type="scientific">Candidatus Geothrix skivensis</name>
    <dbReference type="NCBI Taxonomy" id="2954439"/>
    <lineage>
        <taxon>Bacteria</taxon>
        <taxon>Pseudomonadati</taxon>
        <taxon>Acidobacteriota</taxon>
        <taxon>Holophagae</taxon>
        <taxon>Holophagales</taxon>
        <taxon>Holophagaceae</taxon>
        <taxon>Geothrix</taxon>
    </lineage>
</organism>
<keyword evidence="1" id="KW-1133">Transmembrane helix</keyword>
<keyword evidence="1" id="KW-0812">Transmembrane</keyword>
<dbReference type="Pfam" id="PF13511">
    <property type="entry name" value="DUF4124"/>
    <property type="match status" value="1"/>
</dbReference>
<evidence type="ECO:0000259" key="2">
    <source>
        <dbReference type="Pfam" id="PF13511"/>
    </source>
</evidence>
<proteinExistence type="predicted"/>
<reference evidence="3" key="1">
    <citation type="submission" date="2020-10" db="EMBL/GenBank/DDBJ databases">
        <title>Connecting structure to function with the recovery of over 1000 high-quality activated sludge metagenome-assembled genomes encoding full-length rRNA genes using long-read sequencing.</title>
        <authorList>
            <person name="Singleton C.M."/>
            <person name="Petriglieri F."/>
            <person name="Kristensen J.M."/>
            <person name="Kirkegaard R.H."/>
            <person name="Michaelsen T.Y."/>
            <person name="Andersen M.H."/>
            <person name="Karst S.M."/>
            <person name="Dueholm M.S."/>
            <person name="Nielsen P.H."/>
            <person name="Albertsen M."/>
        </authorList>
    </citation>
    <scope>NUCLEOTIDE SEQUENCE</scope>
    <source>
        <strain evidence="3">Skiv_18-Q3-R9-52_MAXAC.067</strain>
    </source>
</reference>
<feature type="transmembrane region" description="Helical" evidence="1">
    <location>
        <begin position="120"/>
        <end position="141"/>
    </location>
</feature>
<dbReference type="EMBL" id="JADKIO010000008">
    <property type="protein sequence ID" value="MBK9797154.1"/>
    <property type="molecule type" value="Genomic_DNA"/>
</dbReference>
<name>A0A9D7SGB6_9BACT</name>
<keyword evidence="1" id="KW-0472">Membrane</keyword>
<evidence type="ECO:0000313" key="3">
    <source>
        <dbReference type="EMBL" id="MBK9797154.1"/>
    </source>
</evidence>
<feature type="domain" description="DUF4124" evidence="2">
    <location>
        <begin position="7"/>
        <end position="54"/>
    </location>
</feature>
<gene>
    <name evidence="3" type="ORF">IPP58_11775</name>
</gene>
<dbReference type="InterPro" id="IPR025392">
    <property type="entry name" value="DUF4124"/>
</dbReference>
<dbReference type="Proteomes" id="UP000886657">
    <property type="component" value="Unassembled WGS sequence"/>
</dbReference>
<evidence type="ECO:0000256" key="1">
    <source>
        <dbReference type="SAM" id="Phobius"/>
    </source>
</evidence>
<comment type="caution">
    <text evidence="3">The sequence shown here is derived from an EMBL/GenBank/DDBJ whole genome shotgun (WGS) entry which is preliminary data.</text>
</comment>
<accession>A0A9D7SGB6</accession>
<evidence type="ECO:0000313" key="4">
    <source>
        <dbReference type="Proteomes" id="UP000886657"/>
    </source>
</evidence>
<dbReference type="AlphaFoldDB" id="A0A9D7SGB6"/>
<feature type="transmembrane region" description="Helical" evidence="1">
    <location>
        <begin position="153"/>
        <end position="174"/>
    </location>
</feature>
<sequence length="244" mass="27141">MMVLGGLLVLVLLGPPQPRTYYWRDTAGQAHITNTPPPADAELLEAPPPPAVEPGKTVRPEVVRQSASLGGRRQALSPAQQQAWQALDQRLAKARAEGDRHTLEAVSNSLIQDCLWGSGLWAMPVLPFLSVTLMSFLGWWLALGLRPGSRLPLVVGFLLLGLAFGHLLLNVFLYHPQAARLRQNLELLEQHMGTGKAPRPEHRALLQQRYRALEQAAEPFQSPWRFPGEVKSLREAMRRVMVEP</sequence>
<protein>
    <submittedName>
        <fullName evidence="3">DUF4124 domain-containing protein</fullName>
    </submittedName>
</protein>